<dbReference type="Proteomes" id="UP001244341">
    <property type="component" value="Chromosome 13b"/>
</dbReference>
<keyword evidence="4" id="KW-1185">Reference proteome</keyword>
<dbReference type="InterPro" id="IPR037138">
    <property type="entry name" value="His_deacetylse_dom_sf"/>
</dbReference>
<dbReference type="InterPro" id="IPR023801">
    <property type="entry name" value="His_deacetylse_dom"/>
</dbReference>
<proteinExistence type="predicted"/>
<evidence type="ECO:0000313" key="4">
    <source>
        <dbReference type="Proteomes" id="UP001244341"/>
    </source>
</evidence>
<gene>
    <name evidence="3" type="ORF">OEZ85_000599</name>
</gene>
<dbReference type="PANTHER" id="PTHR10625">
    <property type="entry name" value="HISTONE DEACETYLASE HDAC1-RELATED"/>
    <property type="match status" value="1"/>
</dbReference>
<dbReference type="CDD" id="cd09993">
    <property type="entry name" value="HDAC_classIV"/>
    <property type="match status" value="1"/>
</dbReference>
<sequence length="335" mass="35595">MDVCESWKSEQQLPIVYDPGYNITLFGLEKLHPFDACKFSKVVAGLHTNGIISNNSQLVKPLPASLTALQSVHSQTYLQQLHSSSFKVAQVTELAPLAALPHFIVQRKVLQPMRLHVGGTVLAAALAVAHGWAVNLGGGMHHAHREDAAGWCPYADITLAVHRVRAASTGAVSRIMVIDLDVHQGNGVGRDKLAAGDAELYILDMYNGAAFPWDTAAKAAINTKVELQPGTSDQQYLSQLHQALNKAAAEFPQPHLIIYNAGTDILAGDPLGRLSVSAAGVQQRDAAIFTFAEQQRAPIAMLLSGGYTRASAGVIVDSLTALLRGMASKLGAAGT</sequence>
<evidence type="ECO:0000259" key="2">
    <source>
        <dbReference type="Pfam" id="PF00850"/>
    </source>
</evidence>
<dbReference type="SUPFAM" id="SSF52768">
    <property type="entry name" value="Arginase/deacetylase"/>
    <property type="match status" value="1"/>
</dbReference>
<dbReference type="PANTHER" id="PTHR10625:SF23">
    <property type="entry name" value="HISTONE DEACETYLASE 11"/>
    <property type="match status" value="1"/>
</dbReference>
<organism evidence="3 4">
    <name type="scientific">Tetradesmus obliquus</name>
    <name type="common">Green alga</name>
    <name type="synonym">Acutodesmus obliquus</name>
    <dbReference type="NCBI Taxonomy" id="3088"/>
    <lineage>
        <taxon>Eukaryota</taxon>
        <taxon>Viridiplantae</taxon>
        <taxon>Chlorophyta</taxon>
        <taxon>core chlorophytes</taxon>
        <taxon>Chlorophyceae</taxon>
        <taxon>CS clade</taxon>
        <taxon>Sphaeropleales</taxon>
        <taxon>Scenedesmaceae</taxon>
        <taxon>Tetradesmus</taxon>
    </lineage>
</organism>
<dbReference type="InterPro" id="IPR023696">
    <property type="entry name" value="Ureohydrolase_dom_sf"/>
</dbReference>
<dbReference type="Pfam" id="PF00850">
    <property type="entry name" value="Hist_deacetyl"/>
    <property type="match status" value="1"/>
</dbReference>
<protein>
    <recommendedName>
        <fullName evidence="2">Histone deacetylase domain-containing protein</fullName>
    </recommendedName>
</protein>
<evidence type="ECO:0000256" key="1">
    <source>
        <dbReference type="ARBA" id="ARBA00022801"/>
    </source>
</evidence>
<keyword evidence="1" id="KW-0378">Hydrolase</keyword>
<dbReference type="InterPro" id="IPR044150">
    <property type="entry name" value="HDAC_classIV"/>
</dbReference>
<dbReference type="Gene3D" id="3.40.800.20">
    <property type="entry name" value="Histone deacetylase domain"/>
    <property type="match status" value="1"/>
</dbReference>
<name>A0ABY8ULX0_TETOB</name>
<dbReference type="InterPro" id="IPR000286">
    <property type="entry name" value="HDACs"/>
</dbReference>
<reference evidence="3 4" key="1">
    <citation type="submission" date="2023-05" db="EMBL/GenBank/DDBJ databases">
        <title>A 100% complete, gapless, phased diploid assembly of the Scenedesmus obliquus UTEX 3031 genome.</title>
        <authorList>
            <person name="Biondi T.C."/>
            <person name="Hanschen E.R."/>
            <person name="Kwon T."/>
            <person name="Eng W."/>
            <person name="Kruse C.P.S."/>
            <person name="Koehler S.I."/>
            <person name="Kunde Y."/>
            <person name="Gleasner C.D."/>
            <person name="You Mak K.T."/>
            <person name="Polle J."/>
            <person name="Hovde B.T."/>
            <person name="Starkenburg S.R."/>
        </authorList>
    </citation>
    <scope>NUCLEOTIDE SEQUENCE [LARGE SCALE GENOMIC DNA]</scope>
    <source>
        <strain evidence="3 4">DOE0152z</strain>
    </source>
</reference>
<accession>A0ABY8ULX0</accession>
<dbReference type="PRINTS" id="PR01270">
    <property type="entry name" value="HDASUPER"/>
</dbReference>
<feature type="domain" description="Histone deacetylase" evidence="2">
    <location>
        <begin position="32"/>
        <end position="321"/>
    </location>
</feature>
<dbReference type="EMBL" id="CP126220">
    <property type="protein sequence ID" value="WIA21381.1"/>
    <property type="molecule type" value="Genomic_DNA"/>
</dbReference>
<evidence type="ECO:0000313" key="3">
    <source>
        <dbReference type="EMBL" id="WIA21381.1"/>
    </source>
</evidence>